<dbReference type="CDD" id="cd07377">
    <property type="entry name" value="WHTH_GntR"/>
    <property type="match status" value="1"/>
</dbReference>
<dbReference type="InterPro" id="IPR015424">
    <property type="entry name" value="PyrdxlP-dep_Trfase"/>
</dbReference>
<comment type="caution">
    <text evidence="7">The sequence shown here is derived from an EMBL/GenBank/DDBJ whole genome shotgun (WGS) entry which is preliminary data.</text>
</comment>
<reference evidence="7 8" key="1">
    <citation type="submission" date="2019-09" db="EMBL/GenBank/DDBJ databases">
        <title>Actinomadura physcomitrii sp. nov., a novel actinomycete isolated from moss [Physcomitrium sphaericum (Ludw) Fuernr].</title>
        <authorList>
            <person name="Zhuang X."/>
            <person name="Liu C."/>
        </authorList>
    </citation>
    <scope>NUCLEOTIDE SEQUENCE [LARGE SCALE GENOMIC DNA]</scope>
    <source>
        <strain evidence="7 8">HMC1</strain>
    </source>
</reference>
<dbReference type="InterPro" id="IPR051446">
    <property type="entry name" value="HTH_trans_reg/aminotransferase"/>
</dbReference>
<dbReference type="GO" id="GO:0003677">
    <property type="term" value="F:DNA binding"/>
    <property type="evidence" value="ECO:0007669"/>
    <property type="project" value="UniProtKB-KW"/>
</dbReference>
<keyword evidence="3" id="KW-0805">Transcription regulation</keyword>
<dbReference type="PANTHER" id="PTHR46577:SF1">
    <property type="entry name" value="HTH-TYPE TRANSCRIPTIONAL REGULATORY PROTEIN GABR"/>
    <property type="match status" value="1"/>
</dbReference>
<dbReference type="InterPro" id="IPR000524">
    <property type="entry name" value="Tscrpt_reg_HTH_GntR"/>
</dbReference>
<keyword evidence="2" id="KW-0663">Pyridoxal phosphate</keyword>
<keyword evidence="8" id="KW-1185">Reference proteome</keyword>
<dbReference type="InterPro" id="IPR036388">
    <property type="entry name" value="WH-like_DNA-bd_sf"/>
</dbReference>
<dbReference type="Proteomes" id="UP000468735">
    <property type="component" value="Unassembled WGS sequence"/>
</dbReference>
<organism evidence="7 8">
    <name type="scientific">Actinomadura rudentiformis</name>
    <dbReference type="NCBI Taxonomy" id="359158"/>
    <lineage>
        <taxon>Bacteria</taxon>
        <taxon>Bacillati</taxon>
        <taxon>Actinomycetota</taxon>
        <taxon>Actinomycetes</taxon>
        <taxon>Streptosporangiales</taxon>
        <taxon>Thermomonosporaceae</taxon>
        <taxon>Actinomadura</taxon>
    </lineage>
</organism>
<dbReference type="PROSITE" id="PS50949">
    <property type="entry name" value="HTH_GNTR"/>
    <property type="match status" value="1"/>
</dbReference>
<keyword evidence="5" id="KW-0804">Transcription</keyword>
<dbReference type="GO" id="GO:0030170">
    <property type="term" value="F:pyridoxal phosphate binding"/>
    <property type="evidence" value="ECO:0007669"/>
    <property type="project" value="InterPro"/>
</dbReference>
<dbReference type="SMART" id="SM00345">
    <property type="entry name" value="HTH_GNTR"/>
    <property type="match status" value="1"/>
</dbReference>
<keyword evidence="7" id="KW-0032">Aminotransferase</keyword>
<evidence type="ECO:0000259" key="6">
    <source>
        <dbReference type="PROSITE" id="PS50949"/>
    </source>
</evidence>
<evidence type="ECO:0000256" key="1">
    <source>
        <dbReference type="ARBA" id="ARBA00005384"/>
    </source>
</evidence>
<feature type="domain" description="HTH gntR-type" evidence="6">
    <location>
        <begin position="19"/>
        <end position="87"/>
    </location>
</feature>
<keyword evidence="4" id="KW-0238">DNA-binding</keyword>
<dbReference type="SUPFAM" id="SSF53383">
    <property type="entry name" value="PLP-dependent transferases"/>
    <property type="match status" value="1"/>
</dbReference>
<evidence type="ECO:0000256" key="2">
    <source>
        <dbReference type="ARBA" id="ARBA00022898"/>
    </source>
</evidence>
<dbReference type="EMBL" id="WBMT01000016">
    <property type="protein sequence ID" value="KAB2344293.1"/>
    <property type="molecule type" value="Genomic_DNA"/>
</dbReference>
<sequence>MPESWSSSRVDLYLEVAPGGRRSGLESALRAAIREGRLTTGTLLPSTRGLAAELGLSRGTVTAAYDQLAEEGYLTIRPGSGTRVADLPPQSPPAILDADDHTPLHDLRSGWPDVSAFPTRAWLAATRRVLNRNTRDVFGIGDPQGRIELRRALAEYLGRARGVRTSPDQIIVTSGYYQGVGLLSRVLREGGIKTAACEDPGHDAYRGAVERELRIEALPVDSEGAQIEMIGQAGAVFLTPSHQYPTGVPLHPKRRQAVCAWARTTGGLVIEDDYDGEFRYDRQPIGALQGIAPEHVVYGGSASKTLSPVLRLGWLAVPQHLVPPLLTAKEETDFYTEALGQLVLAELITSHAYDRHIRASRLRYRRRRQLLLDRLAAFPELTVHGVPAGLSTLVTGLNEPKALAKCAERGIALRGLTDLYHNPTASPGGLIIGFAAPSERQYPATLNALCNVLP</sequence>
<evidence type="ECO:0000313" key="7">
    <source>
        <dbReference type="EMBL" id="KAB2344293.1"/>
    </source>
</evidence>
<dbReference type="GO" id="GO:0003700">
    <property type="term" value="F:DNA-binding transcription factor activity"/>
    <property type="evidence" value="ECO:0007669"/>
    <property type="project" value="InterPro"/>
</dbReference>
<gene>
    <name evidence="7" type="ORF">F8566_30550</name>
</gene>
<dbReference type="RefSeq" id="WP_151565320.1">
    <property type="nucleotide sequence ID" value="NZ_WBMT01000016.1"/>
</dbReference>
<protein>
    <submittedName>
        <fullName evidence="7">PLP-dependent aminotransferase family protein</fullName>
    </submittedName>
</protein>
<evidence type="ECO:0000256" key="4">
    <source>
        <dbReference type="ARBA" id="ARBA00023125"/>
    </source>
</evidence>
<comment type="similarity">
    <text evidence="1">In the C-terminal section; belongs to the class-I pyridoxal-phosphate-dependent aminotransferase family.</text>
</comment>
<evidence type="ECO:0000256" key="3">
    <source>
        <dbReference type="ARBA" id="ARBA00023015"/>
    </source>
</evidence>
<dbReference type="SUPFAM" id="SSF46785">
    <property type="entry name" value="Winged helix' DNA-binding domain"/>
    <property type="match status" value="1"/>
</dbReference>
<dbReference type="Pfam" id="PF00155">
    <property type="entry name" value="Aminotran_1_2"/>
    <property type="match status" value="1"/>
</dbReference>
<dbReference type="Pfam" id="PF00392">
    <property type="entry name" value="GntR"/>
    <property type="match status" value="1"/>
</dbReference>
<dbReference type="AlphaFoldDB" id="A0A6H9YRB7"/>
<dbReference type="Gene3D" id="1.10.10.10">
    <property type="entry name" value="Winged helix-like DNA-binding domain superfamily/Winged helix DNA-binding domain"/>
    <property type="match status" value="1"/>
</dbReference>
<dbReference type="Gene3D" id="3.40.640.10">
    <property type="entry name" value="Type I PLP-dependent aspartate aminotransferase-like (Major domain)"/>
    <property type="match status" value="1"/>
</dbReference>
<dbReference type="InterPro" id="IPR015421">
    <property type="entry name" value="PyrdxlP-dep_Trfase_major"/>
</dbReference>
<name>A0A6H9YRB7_9ACTN</name>
<evidence type="ECO:0000313" key="8">
    <source>
        <dbReference type="Proteomes" id="UP000468735"/>
    </source>
</evidence>
<dbReference type="PANTHER" id="PTHR46577">
    <property type="entry name" value="HTH-TYPE TRANSCRIPTIONAL REGULATORY PROTEIN GABR"/>
    <property type="match status" value="1"/>
</dbReference>
<keyword evidence="7" id="KW-0808">Transferase</keyword>
<evidence type="ECO:0000256" key="5">
    <source>
        <dbReference type="ARBA" id="ARBA00023163"/>
    </source>
</evidence>
<dbReference type="InterPro" id="IPR004839">
    <property type="entry name" value="Aminotransferase_I/II_large"/>
</dbReference>
<dbReference type="PRINTS" id="PR00035">
    <property type="entry name" value="HTHGNTR"/>
</dbReference>
<dbReference type="OrthoDB" id="5415143at2"/>
<proteinExistence type="inferred from homology"/>
<accession>A0A6H9YRB7</accession>
<dbReference type="InterPro" id="IPR036390">
    <property type="entry name" value="WH_DNA-bd_sf"/>
</dbReference>
<dbReference type="CDD" id="cd00609">
    <property type="entry name" value="AAT_like"/>
    <property type="match status" value="1"/>
</dbReference>
<dbReference type="GO" id="GO:0008483">
    <property type="term" value="F:transaminase activity"/>
    <property type="evidence" value="ECO:0007669"/>
    <property type="project" value="UniProtKB-KW"/>
</dbReference>